<comment type="subcellular location">
    <subcellularLocation>
        <location evidence="1">Cell membrane</location>
        <topology evidence="1">Multi-pass membrane protein</topology>
    </subcellularLocation>
</comment>
<organism evidence="7 8">
    <name type="scientific">Lichenicoccus roseus</name>
    <dbReference type="NCBI Taxonomy" id="2683649"/>
    <lineage>
        <taxon>Bacteria</taxon>
        <taxon>Pseudomonadati</taxon>
        <taxon>Pseudomonadota</taxon>
        <taxon>Alphaproteobacteria</taxon>
        <taxon>Acetobacterales</taxon>
        <taxon>Acetobacteraceae</taxon>
        <taxon>Lichenicoccus</taxon>
    </lineage>
</organism>
<feature type="transmembrane region" description="Helical" evidence="6">
    <location>
        <begin position="269"/>
        <end position="302"/>
    </location>
</feature>
<feature type="transmembrane region" description="Helical" evidence="6">
    <location>
        <begin position="33"/>
        <end position="53"/>
    </location>
</feature>
<feature type="transmembrane region" description="Helical" evidence="6">
    <location>
        <begin position="236"/>
        <end position="257"/>
    </location>
</feature>
<keyword evidence="8" id="KW-1185">Reference proteome</keyword>
<evidence type="ECO:0000256" key="4">
    <source>
        <dbReference type="ARBA" id="ARBA00022989"/>
    </source>
</evidence>
<name>A0A5R9J4Q5_9PROT</name>
<evidence type="ECO:0000313" key="8">
    <source>
        <dbReference type="Proteomes" id="UP000305654"/>
    </source>
</evidence>
<evidence type="ECO:0000256" key="2">
    <source>
        <dbReference type="ARBA" id="ARBA00022475"/>
    </source>
</evidence>
<evidence type="ECO:0000256" key="5">
    <source>
        <dbReference type="ARBA" id="ARBA00023136"/>
    </source>
</evidence>
<keyword evidence="3 6" id="KW-0812">Transmembrane</keyword>
<dbReference type="PANTHER" id="PTHR32196">
    <property type="entry name" value="ABC TRANSPORTER PERMEASE PROTEIN YPHD-RELATED-RELATED"/>
    <property type="match status" value="1"/>
</dbReference>
<dbReference type="GO" id="GO:0022857">
    <property type="term" value="F:transmembrane transporter activity"/>
    <property type="evidence" value="ECO:0007669"/>
    <property type="project" value="InterPro"/>
</dbReference>
<dbReference type="Proteomes" id="UP000305654">
    <property type="component" value="Unassembled WGS sequence"/>
</dbReference>
<evidence type="ECO:0000256" key="1">
    <source>
        <dbReference type="ARBA" id="ARBA00004651"/>
    </source>
</evidence>
<accession>A0A5R9J4Q5</accession>
<feature type="transmembrane region" description="Helical" evidence="6">
    <location>
        <begin position="120"/>
        <end position="139"/>
    </location>
</feature>
<dbReference type="AlphaFoldDB" id="A0A5R9J4Q5"/>
<keyword evidence="5 6" id="KW-0472">Membrane</keyword>
<feature type="transmembrane region" description="Helical" evidence="6">
    <location>
        <begin position="65"/>
        <end position="84"/>
    </location>
</feature>
<gene>
    <name evidence="7" type="ORF">FE263_15425</name>
</gene>
<reference evidence="7 8" key="1">
    <citation type="submission" date="2019-05" db="EMBL/GenBank/DDBJ databases">
        <authorList>
            <person name="Pankratov T."/>
            <person name="Grouzdev D."/>
        </authorList>
    </citation>
    <scope>NUCLEOTIDE SEQUENCE [LARGE SCALE GENOMIC DNA]</scope>
    <source>
        <strain evidence="7 8">KEBCLARHB70R</strain>
    </source>
</reference>
<evidence type="ECO:0000313" key="7">
    <source>
        <dbReference type="EMBL" id="TLU71843.1"/>
    </source>
</evidence>
<dbReference type="PANTHER" id="PTHR32196:SF72">
    <property type="entry name" value="RIBOSE IMPORT PERMEASE PROTEIN RBSC"/>
    <property type="match status" value="1"/>
</dbReference>
<feature type="transmembrane region" description="Helical" evidence="6">
    <location>
        <begin position="146"/>
        <end position="163"/>
    </location>
</feature>
<dbReference type="OrthoDB" id="7351039at2"/>
<evidence type="ECO:0000256" key="3">
    <source>
        <dbReference type="ARBA" id="ARBA00022692"/>
    </source>
</evidence>
<sequence>MMRIPRIRSMSHTTETVAFAPPQRLDARRIGRFALRYSLVIILAIFLVTLAISNRSFLTVSNMNVILIQVAANALLATGATFVILTGGIDLSVGSIVGLAGVTAALFAQNDGALTCTEAVGLGVLAGAAIGAFNGLLVAFAKVPPFVATLGNMTVASGLAFVFSDGQPISGLSDQFLALSGNIGGVSIPVVVMIVAVAISWVILARTRFGMHIYAVGGNAHAARVAGVGLTGVRFAVYTISGALAGIAGVLLAARATAGIANTGTGYELNAIAAAVIGGISLMGGRGSLLGTIFGFLIIGVLDNGLNIINVSPFYQLIVKGLIIIGAVFVDSITHRTED</sequence>
<proteinExistence type="predicted"/>
<dbReference type="EMBL" id="VCDI01000005">
    <property type="protein sequence ID" value="TLU71843.1"/>
    <property type="molecule type" value="Genomic_DNA"/>
</dbReference>
<feature type="transmembrane region" description="Helical" evidence="6">
    <location>
        <begin position="314"/>
        <end position="333"/>
    </location>
</feature>
<keyword evidence="2" id="KW-1003">Cell membrane</keyword>
<dbReference type="GO" id="GO:0005886">
    <property type="term" value="C:plasma membrane"/>
    <property type="evidence" value="ECO:0007669"/>
    <property type="project" value="UniProtKB-SubCell"/>
</dbReference>
<comment type="caution">
    <text evidence="7">The sequence shown here is derived from an EMBL/GenBank/DDBJ whole genome shotgun (WGS) entry which is preliminary data.</text>
</comment>
<dbReference type="Pfam" id="PF02653">
    <property type="entry name" value="BPD_transp_2"/>
    <property type="match status" value="1"/>
</dbReference>
<dbReference type="InterPro" id="IPR001851">
    <property type="entry name" value="ABC_transp_permease"/>
</dbReference>
<keyword evidence="4 6" id="KW-1133">Transmembrane helix</keyword>
<feature type="transmembrane region" description="Helical" evidence="6">
    <location>
        <begin position="183"/>
        <end position="204"/>
    </location>
</feature>
<evidence type="ECO:0000256" key="6">
    <source>
        <dbReference type="SAM" id="Phobius"/>
    </source>
</evidence>
<feature type="transmembrane region" description="Helical" evidence="6">
    <location>
        <begin position="91"/>
        <end position="108"/>
    </location>
</feature>
<dbReference type="CDD" id="cd06579">
    <property type="entry name" value="TM_PBP1_transp_AraH_like"/>
    <property type="match status" value="1"/>
</dbReference>
<protein>
    <submittedName>
        <fullName evidence="7">ABC transporter permease</fullName>
    </submittedName>
</protein>